<accession>A0AAV3HGY4</accession>
<protein>
    <submittedName>
        <fullName evidence="1">Uncharacterized protein</fullName>
    </submittedName>
</protein>
<proteinExistence type="predicted"/>
<dbReference type="AlphaFoldDB" id="A0AAV3HGY4"/>
<sequence length="38" mass="4446">MKVILRASRLQGSTRNGKREKCAIDFRFSLDALFFDRV</sequence>
<dbReference type="EMBL" id="AMVG01000061">
    <property type="protein sequence ID" value="EKJ52617.1"/>
    <property type="molecule type" value="Genomic_DNA"/>
</dbReference>
<dbReference type="Proteomes" id="UP000006789">
    <property type="component" value="Unassembled WGS sequence"/>
</dbReference>
<organism evidence="1 2">
    <name type="scientific">Escherichia coli EC1870</name>
    <dbReference type="NCBI Taxonomy" id="1005554"/>
    <lineage>
        <taxon>Bacteria</taxon>
        <taxon>Pseudomonadati</taxon>
        <taxon>Pseudomonadota</taxon>
        <taxon>Gammaproteobacteria</taxon>
        <taxon>Enterobacterales</taxon>
        <taxon>Enterobacteriaceae</taxon>
        <taxon>Escherichia</taxon>
    </lineage>
</organism>
<name>A0AAV3HGY4_ECOLX</name>
<evidence type="ECO:0000313" key="1">
    <source>
        <dbReference type="EMBL" id="EKJ52617.1"/>
    </source>
</evidence>
<reference evidence="1 2" key="1">
    <citation type="submission" date="2012-06" db="EMBL/GenBank/DDBJ databases">
        <title>Genomic anatomy of Escherichia coli O157:H7 outbreaks.</title>
        <authorList>
            <person name="Eppinger M."/>
            <person name="Daugherty S."/>
            <person name="Agrawal S."/>
            <person name="Galens K."/>
            <person name="Tallon L."/>
            <person name="Shefchek K."/>
            <person name="Parankush S."/>
            <person name="Cebula T.A."/>
            <person name="Feng P."/>
            <person name="Soderlund R."/>
            <person name="Mammel M.K."/>
            <person name="DebRoy C."/>
            <person name="Dudley E.G."/>
            <person name="Tarr P.I."/>
            <person name="Fraser-Liggett C."/>
            <person name="Ravel J."/>
        </authorList>
    </citation>
    <scope>NUCLEOTIDE SEQUENCE [LARGE SCALE GENOMIC DNA]</scope>
    <source>
        <strain evidence="1 2">EC1870</strain>
    </source>
</reference>
<gene>
    <name evidence="1" type="ORF">ECEC1870_0480</name>
</gene>
<evidence type="ECO:0000313" key="2">
    <source>
        <dbReference type="Proteomes" id="UP000006789"/>
    </source>
</evidence>
<comment type="caution">
    <text evidence="1">The sequence shown here is derived from an EMBL/GenBank/DDBJ whole genome shotgun (WGS) entry which is preliminary data.</text>
</comment>